<dbReference type="InterPro" id="IPR007024">
    <property type="entry name" value="BLUF_domain"/>
</dbReference>
<organism evidence="2 3">
    <name type="scientific">Winogradskyella eximia</name>
    <dbReference type="NCBI Taxonomy" id="262006"/>
    <lineage>
        <taxon>Bacteria</taxon>
        <taxon>Pseudomonadati</taxon>
        <taxon>Bacteroidota</taxon>
        <taxon>Flavobacteriia</taxon>
        <taxon>Flavobacteriales</taxon>
        <taxon>Flavobacteriaceae</taxon>
        <taxon>Winogradskyella</taxon>
    </lineage>
</organism>
<gene>
    <name evidence="2" type="ORF">DFQ10_104146</name>
</gene>
<dbReference type="GO" id="GO:0009882">
    <property type="term" value="F:blue light photoreceptor activity"/>
    <property type="evidence" value="ECO:0007669"/>
    <property type="project" value="InterPro"/>
</dbReference>
<sequence>MSLRQIIYTSQASEQFNKRSLLDLLHTSRGYNTIDNISGVLMHRDGYFLQIIEGEQDVIEDLFQRLNNDTRHKNIKMILDRSVESRLFSNWAMGCADFDEPELSMLPGIRTDLSNPEVIEDLIIHLPEIADFLLDKLD</sequence>
<dbReference type="Proteomes" id="UP000256980">
    <property type="component" value="Unassembled WGS sequence"/>
</dbReference>
<dbReference type="RefSeq" id="WP_115817366.1">
    <property type="nucleotide sequence ID" value="NZ_QRDV01000004.1"/>
</dbReference>
<dbReference type="SUPFAM" id="SSF54975">
    <property type="entry name" value="Acylphosphatase/BLUF domain-like"/>
    <property type="match status" value="1"/>
</dbReference>
<dbReference type="AlphaFoldDB" id="A0A3D9H365"/>
<dbReference type="EMBL" id="QRDV01000004">
    <property type="protein sequence ID" value="RED43955.1"/>
    <property type="molecule type" value="Genomic_DNA"/>
</dbReference>
<feature type="domain" description="BLUF" evidence="1">
    <location>
        <begin position="3"/>
        <end position="94"/>
    </location>
</feature>
<dbReference type="PROSITE" id="PS50925">
    <property type="entry name" value="BLUF"/>
    <property type="match status" value="1"/>
</dbReference>
<dbReference type="Gene3D" id="3.30.70.100">
    <property type="match status" value="1"/>
</dbReference>
<dbReference type="InterPro" id="IPR036046">
    <property type="entry name" value="Acylphosphatase-like_dom_sf"/>
</dbReference>
<dbReference type="GO" id="GO:0071949">
    <property type="term" value="F:FAD binding"/>
    <property type="evidence" value="ECO:0007669"/>
    <property type="project" value="InterPro"/>
</dbReference>
<dbReference type="SMART" id="SM01034">
    <property type="entry name" value="BLUF"/>
    <property type="match status" value="1"/>
</dbReference>
<evidence type="ECO:0000313" key="3">
    <source>
        <dbReference type="Proteomes" id="UP000256980"/>
    </source>
</evidence>
<keyword evidence="3" id="KW-1185">Reference proteome</keyword>
<proteinExistence type="predicted"/>
<dbReference type="Pfam" id="PF04940">
    <property type="entry name" value="BLUF"/>
    <property type="match status" value="1"/>
</dbReference>
<protein>
    <submittedName>
        <fullName evidence="2">FAD-dependent sensor of blue light</fullName>
    </submittedName>
</protein>
<dbReference type="OrthoDB" id="1122028at2"/>
<evidence type="ECO:0000313" key="2">
    <source>
        <dbReference type="EMBL" id="RED43955.1"/>
    </source>
</evidence>
<name>A0A3D9H365_9FLAO</name>
<evidence type="ECO:0000259" key="1">
    <source>
        <dbReference type="PROSITE" id="PS50925"/>
    </source>
</evidence>
<reference evidence="2 3" key="1">
    <citation type="submission" date="2018-07" db="EMBL/GenBank/DDBJ databases">
        <title>Genomic Encyclopedia of Type Strains, Phase III (KMG-III): the genomes of soil and plant-associated and newly described type strains.</title>
        <authorList>
            <person name="Whitman W."/>
        </authorList>
    </citation>
    <scope>NUCLEOTIDE SEQUENCE [LARGE SCALE GENOMIC DNA]</scope>
    <source>
        <strain evidence="2 3">CECT 7946</strain>
    </source>
</reference>
<comment type="caution">
    <text evidence="2">The sequence shown here is derived from an EMBL/GenBank/DDBJ whole genome shotgun (WGS) entry which is preliminary data.</text>
</comment>
<accession>A0A3D9H365</accession>